<evidence type="ECO:0000256" key="2">
    <source>
        <dbReference type="SAM" id="MobiDB-lite"/>
    </source>
</evidence>
<feature type="domain" description="RRM" evidence="3">
    <location>
        <begin position="5"/>
        <end position="82"/>
    </location>
</feature>
<reference evidence="4 5" key="1">
    <citation type="journal article" date="2017" name="G3 (Bethesda)">
        <title>The Physical Genome Mapping of Anopheles albimanus Corrected Scaffold Misassemblies and Identified Interarm Rearrangements in Genus Anopheles.</title>
        <authorList>
            <person name="Artemov G.N."/>
            <person name="Peery A.N."/>
            <person name="Jiang X."/>
            <person name="Tu Z."/>
            <person name="Stegniy V.N."/>
            <person name="Sharakhova M.V."/>
            <person name="Sharakhov I.V."/>
        </authorList>
    </citation>
    <scope>NUCLEOTIDE SEQUENCE [LARGE SCALE GENOMIC DNA]</scope>
    <source>
        <strain evidence="4 5">ALBI9_A</strain>
    </source>
</reference>
<name>A0A182FAP6_ANOAL</name>
<dbReference type="EnsemblMetazoa" id="AALB003576-RA">
    <property type="protein sequence ID" value="AALB003576-PA"/>
    <property type="gene ID" value="AALB003576"/>
</dbReference>
<feature type="region of interest" description="Disordered" evidence="2">
    <location>
        <begin position="705"/>
        <end position="746"/>
    </location>
</feature>
<dbReference type="InterPro" id="IPR000504">
    <property type="entry name" value="RRM_dom"/>
</dbReference>
<dbReference type="CDD" id="cd00590">
    <property type="entry name" value="RRM_SF"/>
    <property type="match status" value="5"/>
</dbReference>
<feature type="coiled-coil region" evidence="1">
    <location>
        <begin position="761"/>
        <end position="792"/>
    </location>
</feature>
<feature type="domain" description="RRM" evidence="3">
    <location>
        <begin position="859"/>
        <end position="932"/>
    </location>
</feature>
<dbReference type="Pfam" id="PF00076">
    <property type="entry name" value="RRM_1"/>
    <property type="match status" value="3"/>
</dbReference>
<dbReference type="PROSITE" id="PS50102">
    <property type="entry name" value="RRM"/>
    <property type="match status" value="3"/>
</dbReference>
<proteinExistence type="predicted"/>
<evidence type="ECO:0000313" key="4">
    <source>
        <dbReference type="EnsemblMetazoa" id="AALB003576-PA"/>
    </source>
</evidence>
<dbReference type="Proteomes" id="UP000069272">
    <property type="component" value="Chromosome 2R"/>
</dbReference>
<dbReference type="AlphaFoldDB" id="A0A182FAP6"/>
<dbReference type="InterPro" id="IPR012677">
    <property type="entry name" value="Nucleotide-bd_a/b_plait_sf"/>
</dbReference>
<dbReference type="VEuPathDB" id="VectorBase:AALB003576"/>
<keyword evidence="1" id="KW-0175">Coiled coil</keyword>
<feature type="region of interest" description="Disordered" evidence="2">
    <location>
        <begin position="190"/>
        <end position="309"/>
    </location>
</feature>
<protein>
    <recommendedName>
        <fullName evidence="3">RRM domain-containing protein</fullName>
    </recommendedName>
</protein>
<dbReference type="VEuPathDB" id="VectorBase:AALB20_030993"/>
<dbReference type="Gene3D" id="3.30.70.330">
    <property type="match status" value="3"/>
</dbReference>
<dbReference type="InterPro" id="IPR035979">
    <property type="entry name" value="RBD_domain_sf"/>
</dbReference>
<feature type="domain" description="RRM" evidence="3">
    <location>
        <begin position="90"/>
        <end position="161"/>
    </location>
</feature>
<dbReference type="GO" id="GO:0003723">
    <property type="term" value="F:RNA binding"/>
    <property type="evidence" value="ECO:0007669"/>
    <property type="project" value="UniProtKB-UniRule"/>
</dbReference>
<feature type="compositionally biased region" description="Acidic residues" evidence="2">
    <location>
        <begin position="292"/>
        <end position="301"/>
    </location>
</feature>
<evidence type="ECO:0000256" key="1">
    <source>
        <dbReference type="SAM" id="Coils"/>
    </source>
</evidence>
<evidence type="ECO:0000259" key="3">
    <source>
        <dbReference type="PROSITE" id="PS50102"/>
    </source>
</evidence>
<dbReference type="STRING" id="7167.A0A182FAP6"/>
<dbReference type="PANTHER" id="PTHR32343:SF22">
    <property type="entry name" value="LD29830P"/>
    <property type="match status" value="1"/>
</dbReference>
<feature type="compositionally biased region" description="Low complexity" evidence="2">
    <location>
        <begin position="223"/>
        <end position="260"/>
    </location>
</feature>
<dbReference type="SMART" id="SM00360">
    <property type="entry name" value="RRM"/>
    <property type="match status" value="4"/>
</dbReference>
<keyword evidence="5" id="KW-1185">Reference proteome</keyword>
<dbReference type="PANTHER" id="PTHR32343">
    <property type="entry name" value="SERINE/ARGININE-RICH SPLICING FACTOR"/>
    <property type="match status" value="1"/>
</dbReference>
<dbReference type="SUPFAM" id="SSF54928">
    <property type="entry name" value="RNA-binding domain, RBD"/>
    <property type="match status" value="3"/>
</dbReference>
<sequence>MNPNEVVYISNIPKEASLAELQSFLRSSGNVVGVAFMRENRNDCRTKIAFVLFEDELQAAEACNLDQTLFQNHRLSVLLSNDDRKFCAGFTIAIQNTSSDTSEEDLFEACCRYGNVEAVQIPTNFYAFVGFTERSAAHAAQRKLHNSILKKQKVSVKVLDEDMRVRLEDLDSFKSPRVYNELLRAKRQYNAGPSMPPANQREGQNIHHGDYPGPSSGNDHRQQQQNKQHQQQNQQHQPHQQHQQHQQHQPHQHQQQQHKQQSYDDDDYDYRNQGQDQGSCDDEQYDRYDMGNPEEEGDDGYQDGYDNAEWVDFGDDFESQMDRDDNNDNAHFDEQQCSDGMVVSRRAVKFGKPIFKPSDRNSVKFENIPREVSDEDIVIFCQSMGPIVSVEKGTSMMSIFAKSYTVIYHDEASQNRAIEIFRRPVTLSGVSFSMFTMVPGEMLRSNYQRSLLLSYLSHQTRLEDIADAFSHVGDVLYMQRNARNNGPTVVHFRHNINIEMACSTTMLEHVTIVPVTRAGIQNFISLAPKFKKHLRKIYKGAQKSKYLRGIEAKENRERRESIIIRTAHDPLYRNPDPSKYQFEVVLYNCPEGITFAALKEFFQRAAEPLTMRHEPNPFDATSWKVYISFSNYLDAFRAARLKGKLNGRFIYKHIATETPRLDTPDAAIVTFKCAMNRQSTIEKEPPAQQQPKEQPLPEIKVIVKQDAATGEPQRDVKPANTPEMEAPEHRESPHPIGSNSGDDDLRSMIEDKRTSSKLSDLEEMERYIKQKEEDIRRRLEKLEQDEASIRMEKIAICRELNSLHRRFSAQKSSRMRALESRQSELDREQRAIQLQLEVKHRMRMQDDPSCFYDNAHHKHSIYVGNIDGQVTAEELNHVFMRYGPIDEIDFQRFERYREVYIDYREREDAFRALDANDLKLADRRLRVAFNGEKPSNREGYTLHIVPKRPVAEETIYQTFESYGKIEFIWYPEGSLFGCVSFRRAEFARAALVVYELVDGTPVKVRPFRNARR</sequence>
<organism evidence="4 5">
    <name type="scientific">Anopheles albimanus</name>
    <name type="common">New world malaria mosquito</name>
    <dbReference type="NCBI Taxonomy" id="7167"/>
    <lineage>
        <taxon>Eukaryota</taxon>
        <taxon>Metazoa</taxon>
        <taxon>Ecdysozoa</taxon>
        <taxon>Arthropoda</taxon>
        <taxon>Hexapoda</taxon>
        <taxon>Insecta</taxon>
        <taxon>Pterygota</taxon>
        <taxon>Neoptera</taxon>
        <taxon>Endopterygota</taxon>
        <taxon>Diptera</taxon>
        <taxon>Nematocera</taxon>
        <taxon>Culicoidea</taxon>
        <taxon>Culicidae</taxon>
        <taxon>Anophelinae</taxon>
        <taxon>Anopheles</taxon>
    </lineage>
</organism>
<evidence type="ECO:0000313" key="5">
    <source>
        <dbReference type="Proteomes" id="UP000069272"/>
    </source>
</evidence>
<reference evidence="4" key="2">
    <citation type="submission" date="2022-08" db="UniProtKB">
        <authorList>
            <consortium name="EnsemblMetazoa"/>
        </authorList>
    </citation>
    <scope>IDENTIFICATION</scope>
    <source>
        <strain evidence="4">STECLA/ALBI9_A</strain>
    </source>
</reference>
<accession>A0A182FAP6</accession>